<dbReference type="Proteomes" id="UP000419144">
    <property type="component" value="Unassembled WGS sequence"/>
</dbReference>
<evidence type="ECO:0000313" key="3">
    <source>
        <dbReference type="Proteomes" id="UP000419144"/>
    </source>
</evidence>
<sequence>MKARMGRFCAEDKMTGGAYEIRSRKLELETEQRGDDAGCRATHRNLSPNDLRTIKRQQERINALLTATAYCTVPPCVSLPIDVYIQEQPSTGDTYVASVDAFSGLSLGDIIRSGWGMMEESVFLEILNAVEAFGYASASLPPHGNLSSDAIKQLLIVRDGASEARQPSRWVVSDWLLLSDDSVASFNIETFVSDLEWVLHSSFAQLHISTSTAQGSTVMPMARVEELVSETVDRIRAHLLCQGAEAQETSSADDLTSTPDGVPQTNMKALHAHLDASSFAVTDIDGTGTGQTSASKKDGVPTPFDAVHGNTSNCAAAATGSALESHATAGSTLPPDSLGEPDTETESITTASSLSILPTASLFNKKSQGSRAPALKNESAKEVFLATRQMSLKDKVAYHQAALRSEQLLVNKHRRKNAPLPPRPQPMSTHKHNARRMLSPSASEEEFYYSPPSLTSPIDVKPSAYLMQGHVSSPNGRETGSSRKLQSPRSGRTLNGEARTPRERSRLTTPPPQSQQLLATSQPSASCEQLRERLLDGLVSIAVLNQRRRAQDHRLQQEAERRRREQRQQVLSLSAPSHGQASQHLSSREVLENSRASISYPTAPSSPSVEAKAVEKVENYRQTARRRGTAPSGSAADASQGDAAAPSGDCVAPATPPDDAALNRVGGESMSPEPRRPSPHWCRIVRPTFCEKRFVVKAAAVKRVAPPRPSTRTAATAAVARRLRQPTGKTMMVPPQTVAYGVRSGTSATMVKSDAAKTPANGRSPPTVGAVATTATGENGTNLSRHVVPPAVPHSGRSTANAGNRAAWVVGRQQRSARSKVVVPGVQRNPRASTASPLASPQEKTVPKATAEPFVESLPLSSIPGRIVSPRKVPTRTGASSPLPASHMDVEQRISSRRAAATSLGSFPHFSNSSTRKCAMNVKFEVLPYPNTARTPPTQVKHAMSPRVYQRVLSTGALHSPRNGPSVTPLRRSAAMKPATVPQSSSVREVPRSARQKTAKLESVTPTALRTTQRQPRVAGDSISAKDLASVNRKPSQRLGLQKVSASLSTRHPRTVDTQNTDVSPILVSEDKLTSPRTPPPRTATDVASAGVIRGCTASDLPAENNIAEVENCAPRGGDAGGSSTSRGTRSMASSVFSMQRSNTGKALVSVPCTERVTLGSVRPVKKASPGIALLRHQSATT</sequence>
<dbReference type="OrthoDB" id="248322at2759"/>
<evidence type="ECO:0000256" key="1">
    <source>
        <dbReference type="SAM" id="MobiDB-lite"/>
    </source>
</evidence>
<comment type="caution">
    <text evidence="2">The sequence shown here is derived from an EMBL/GenBank/DDBJ whole genome shotgun (WGS) entry which is preliminary data.</text>
</comment>
<organism evidence="2 3">
    <name type="scientific">Leishmania tarentolae</name>
    <name type="common">Sauroleishmania tarentolae</name>
    <dbReference type="NCBI Taxonomy" id="5689"/>
    <lineage>
        <taxon>Eukaryota</taxon>
        <taxon>Discoba</taxon>
        <taxon>Euglenozoa</taxon>
        <taxon>Kinetoplastea</taxon>
        <taxon>Metakinetoplastina</taxon>
        <taxon>Trypanosomatida</taxon>
        <taxon>Trypanosomatidae</taxon>
        <taxon>Leishmaniinae</taxon>
        <taxon>Leishmania</taxon>
        <taxon>lizard Leishmania</taxon>
    </lineage>
</organism>
<feature type="compositionally biased region" description="Polar residues" evidence="1">
    <location>
        <begin position="1004"/>
        <end position="1015"/>
    </location>
</feature>
<protein>
    <submittedName>
        <fullName evidence="2">Uncharacterized protein</fullName>
    </submittedName>
</protein>
<feature type="region of interest" description="Disordered" evidence="1">
    <location>
        <begin position="866"/>
        <end position="888"/>
    </location>
</feature>
<reference evidence="2" key="1">
    <citation type="submission" date="2019-11" db="EMBL/GenBank/DDBJ databases">
        <title>Leishmania tarentolae CDS.</title>
        <authorList>
            <person name="Goto Y."/>
            <person name="Yamagishi J."/>
        </authorList>
    </citation>
    <scope>NUCLEOTIDE SEQUENCE [LARGE SCALE GENOMIC DNA]</scope>
    <source>
        <strain evidence="2">Parrot Tar II</strain>
    </source>
</reference>
<dbReference type="EMBL" id="BLBS01000043">
    <property type="protein sequence ID" value="GET90848.1"/>
    <property type="molecule type" value="Genomic_DNA"/>
</dbReference>
<proteinExistence type="predicted"/>
<feature type="compositionally biased region" description="Polar residues" evidence="1">
    <location>
        <begin position="830"/>
        <end position="843"/>
    </location>
</feature>
<feature type="compositionally biased region" description="Polar residues" evidence="1">
    <location>
        <begin position="470"/>
        <end position="493"/>
    </location>
</feature>
<feature type="region of interest" description="Disordered" evidence="1">
    <location>
        <begin position="819"/>
        <end position="850"/>
    </location>
</feature>
<evidence type="ECO:0000313" key="2">
    <source>
        <dbReference type="EMBL" id="GET90848.1"/>
    </source>
</evidence>
<feature type="region of interest" description="Disordered" evidence="1">
    <location>
        <begin position="325"/>
        <end position="351"/>
    </location>
</feature>
<feature type="region of interest" description="Disordered" evidence="1">
    <location>
        <begin position="954"/>
        <end position="1087"/>
    </location>
</feature>
<feature type="compositionally biased region" description="Polar residues" evidence="1">
    <location>
        <begin position="514"/>
        <end position="525"/>
    </location>
</feature>
<dbReference type="AlphaFoldDB" id="A0A640KNC8"/>
<feature type="compositionally biased region" description="Polar residues" evidence="1">
    <location>
        <begin position="570"/>
        <end position="585"/>
    </location>
</feature>
<feature type="region of interest" description="Disordered" evidence="1">
    <location>
        <begin position="468"/>
        <end position="525"/>
    </location>
</feature>
<dbReference type="VEuPathDB" id="TriTrypDB:LtaPh_3024700"/>
<accession>A0A640KNC8</accession>
<feature type="region of interest" description="Disordered" evidence="1">
    <location>
        <begin position="548"/>
        <end position="593"/>
    </location>
</feature>
<keyword evidence="3" id="KW-1185">Reference proteome</keyword>
<gene>
    <name evidence="2" type="ORF">LtaPh_3024700</name>
</gene>
<name>A0A640KNC8_LEITA</name>
<feature type="compositionally biased region" description="Low complexity" evidence="1">
    <location>
        <begin position="630"/>
        <end position="649"/>
    </location>
</feature>
<feature type="region of interest" description="Disordered" evidence="1">
    <location>
        <begin position="618"/>
        <end position="679"/>
    </location>
</feature>
<feature type="compositionally biased region" description="Polar residues" evidence="1">
    <location>
        <begin position="1044"/>
        <end position="1063"/>
    </location>
</feature>
<feature type="compositionally biased region" description="Basic and acidic residues" evidence="1">
    <location>
        <begin position="552"/>
        <end position="567"/>
    </location>
</feature>
<feature type="region of interest" description="Disordered" evidence="1">
    <location>
        <begin position="412"/>
        <end position="450"/>
    </location>
</feature>